<gene>
    <name evidence="1" type="ORF">BDV29DRAFT_4195</name>
</gene>
<keyword evidence="2" id="KW-1185">Reference proteome</keyword>
<dbReference type="AlphaFoldDB" id="A0A5N5WZ71"/>
<dbReference type="EMBL" id="ML732249">
    <property type="protein sequence ID" value="KAB8072362.1"/>
    <property type="molecule type" value="Genomic_DNA"/>
</dbReference>
<protein>
    <submittedName>
        <fullName evidence="1">Uncharacterized protein</fullName>
    </submittedName>
</protein>
<organism evidence="1 2">
    <name type="scientific">Aspergillus leporis</name>
    <dbReference type="NCBI Taxonomy" id="41062"/>
    <lineage>
        <taxon>Eukaryota</taxon>
        <taxon>Fungi</taxon>
        <taxon>Dikarya</taxon>
        <taxon>Ascomycota</taxon>
        <taxon>Pezizomycotina</taxon>
        <taxon>Eurotiomycetes</taxon>
        <taxon>Eurotiomycetidae</taxon>
        <taxon>Eurotiales</taxon>
        <taxon>Aspergillaceae</taxon>
        <taxon>Aspergillus</taxon>
        <taxon>Aspergillus subgen. Circumdati</taxon>
    </lineage>
</organism>
<name>A0A5N5WZ71_9EURO</name>
<evidence type="ECO:0000313" key="1">
    <source>
        <dbReference type="EMBL" id="KAB8072362.1"/>
    </source>
</evidence>
<reference evidence="1 2" key="1">
    <citation type="submission" date="2019-04" db="EMBL/GenBank/DDBJ databases">
        <title>Friends and foes A comparative genomics study of 23 Aspergillus species from section Flavi.</title>
        <authorList>
            <consortium name="DOE Joint Genome Institute"/>
            <person name="Kjaerbolling I."/>
            <person name="Vesth T."/>
            <person name="Frisvad J.C."/>
            <person name="Nybo J.L."/>
            <person name="Theobald S."/>
            <person name="Kildgaard S."/>
            <person name="Isbrandt T."/>
            <person name="Kuo A."/>
            <person name="Sato A."/>
            <person name="Lyhne E.K."/>
            <person name="Kogle M.E."/>
            <person name="Wiebenga A."/>
            <person name="Kun R.S."/>
            <person name="Lubbers R.J."/>
            <person name="Makela M.R."/>
            <person name="Barry K."/>
            <person name="Chovatia M."/>
            <person name="Clum A."/>
            <person name="Daum C."/>
            <person name="Haridas S."/>
            <person name="He G."/>
            <person name="LaButti K."/>
            <person name="Lipzen A."/>
            <person name="Mondo S."/>
            <person name="Riley R."/>
            <person name="Salamov A."/>
            <person name="Simmons B.A."/>
            <person name="Magnuson J.K."/>
            <person name="Henrissat B."/>
            <person name="Mortensen U.H."/>
            <person name="Larsen T.O."/>
            <person name="Devries R.P."/>
            <person name="Grigoriev I.V."/>
            <person name="Machida M."/>
            <person name="Baker S.E."/>
            <person name="Andersen M.R."/>
        </authorList>
    </citation>
    <scope>NUCLEOTIDE SEQUENCE [LARGE SCALE GENOMIC DNA]</scope>
    <source>
        <strain evidence="1 2">CBS 151.66</strain>
    </source>
</reference>
<proteinExistence type="predicted"/>
<evidence type="ECO:0000313" key="2">
    <source>
        <dbReference type="Proteomes" id="UP000326565"/>
    </source>
</evidence>
<dbReference type="Proteomes" id="UP000326565">
    <property type="component" value="Unassembled WGS sequence"/>
</dbReference>
<sequence>MRTLQIRASIIKNSSIAPLFPLILKHLTRLQHLVVERPKHALLYQRVLIICRIVCINMQERAT</sequence>
<accession>A0A5N5WZ71</accession>